<evidence type="ECO:0000313" key="2">
    <source>
        <dbReference type="Proteomes" id="UP000199679"/>
    </source>
</evidence>
<dbReference type="EMBL" id="LT629740">
    <property type="protein sequence ID" value="SDT44452.1"/>
    <property type="molecule type" value="Genomic_DNA"/>
</dbReference>
<dbReference type="OrthoDB" id="5326076at2"/>
<evidence type="ECO:0000313" key="1">
    <source>
        <dbReference type="EMBL" id="SDT44452.1"/>
    </source>
</evidence>
<protein>
    <submittedName>
        <fullName evidence="1">Uncharacterized protein</fullName>
    </submittedName>
</protein>
<organism evidence="1 2">
    <name type="scientific">Mucilaginibacter mallensis</name>
    <dbReference type="NCBI Taxonomy" id="652787"/>
    <lineage>
        <taxon>Bacteria</taxon>
        <taxon>Pseudomonadati</taxon>
        <taxon>Bacteroidota</taxon>
        <taxon>Sphingobacteriia</taxon>
        <taxon>Sphingobacteriales</taxon>
        <taxon>Sphingobacteriaceae</taxon>
        <taxon>Mucilaginibacter</taxon>
    </lineage>
</organism>
<keyword evidence="2" id="KW-1185">Reference proteome</keyword>
<dbReference type="RefSeq" id="WP_091375745.1">
    <property type="nucleotide sequence ID" value="NZ_LT629740.1"/>
</dbReference>
<gene>
    <name evidence="1" type="ORF">SAMN05216490_3504</name>
</gene>
<dbReference type="Proteomes" id="UP000199679">
    <property type="component" value="Chromosome I"/>
</dbReference>
<reference evidence="1 2" key="1">
    <citation type="submission" date="2016-10" db="EMBL/GenBank/DDBJ databases">
        <authorList>
            <person name="de Groot N.N."/>
        </authorList>
    </citation>
    <scope>NUCLEOTIDE SEQUENCE [LARGE SCALE GENOMIC DNA]</scope>
    <source>
        <strain evidence="1 2">MP1X4</strain>
    </source>
</reference>
<accession>A0A1H2AFC1</accession>
<dbReference type="AlphaFoldDB" id="A0A1H2AFC1"/>
<sequence length="59" mass="7094">MATVNAVIYDQFKREEGTFHVQIKVFHKDVRRFIETNQYVTARQLDENLKLRINVSLNR</sequence>
<proteinExistence type="predicted"/>
<name>A0A1H2AFC1_MUCMA</name>